<organism evidence="1">
    <name type="scientific">Daucus carota subsp. sativus</name>
    <name type="common">Carrot</name>
    <dbReference type="NCBI Taxonomy" id="79200"/>
    <lineage>
        <taxon>Eukaryota</taxon>
        <taxon>Viridiplantae</taxon>
        <taxon>Streptophyta</taxon>
        <taxon>Embryophyta</taxon>
        <taxon>Tracheophyta</taxon>
        <taxon>Spermatophyta</taxon>
        <taxon>Magnoliopsida</taxon>
        <taxon>eudicotyledons</taxon>
        <taxon>Gunneridae</taxon>
        <taxon>Pentapetalae</taxon>
        <taxon>asterids</taxon>
        <taxon>campanulids</taxon>
        <taxon>Apiales</taxon>
        <taxon>Apiaceae</taxon>
        <taxon>Apioideae</taxon>
        <taxon>Scandiceae</taxon>
        <taxon>Daucinae</taxon>
        <taxon>Daucus</taxon>
        <taxon>Daucus sect. Daucus</taxon>
    </lineage>
</organism>
<dbReference type="AlphaFoldDB" id="A0A175YLU8"/>
<reference evidence="2" key="2">
    <citation type="submission" date="2022-03" db="EMBL/GenBank/DDBJ databases">
        <title>Draft title - Genomic analysis of global carrot germplasm unveils the trajectory of domestication and the origin of high carotenoid orange carrot.</title>
        <authorList>
            <person name="Iorizzo M."/>
            <person name="Ellison S."/>
            <person name="Senalik D."/>
            <person name="Macko-Podgorni A."/>
            <person name="Grzebelus D."/>
            <person name="Bostan H."/>
            <person name="Rolling W."/>
            <person name="Curaba J."/>
            <person name="Simon P."/>
        </authorList>
    </citation>
    <scope>NUCLEOTIDE SEQUENCE</scope>
    <source>
        <tissue evidence="2">Leaf</tissue>
    </source>
</reference>
<protein>
    <submittedName>
        <fullName evidence="1">Uncharacterized protein</fullName>
    </submittedName>
</protein>
<proteinExistence type="predicted"/>
<dbReference type="EMBL" id="LNRQ01000008">
    <property type="protein sequence ID" value="KZM84233.1"/>
    <property type="molecule type" value="Genomic_DNA"/>
</dbReference>
<dbReference type="EMBL" id="CP093350">
    <property type="protein sequence ID" value="WOH11537.1"/>
    <property type="molecule type" value="Genomic_DNA"/>
</dbReference>
<accession>A0A175YLU8</accession>
<dbReference type="Gramene" id="KZM84230">
    <property type="protein sequence ID" value="KZM84230"/>
    <property type="gene ID" value="DCAR_028223"/>
</dbReference>
<reference evidence="1" key="1">
    <citation type="journal article" date="2016" name="Nat. Genet.">
        <title>A high-quality carrot genome assembly provides new insights into carotenoid accumulation and asterid genome evolution.</title>
        <authorList>
            <person name="Iorizzo M."/>
            <person name="Ellison S."/>
            <person name="Senalik D."/>
            <person name="Zeng P."/>
            <person name="Satapoomin P."/>
            <person name="Huang J."/>
            <person name="Bowman M."/>
            <person name="Iovene M."/>
            <person name="Sanseverino W."/>
            <person name="Cavagnaro P."/>
            <person name="Yildiz M."/>
            <person name="Macko-Podgorni A."/>
            <person name="Moranska E."/>
            <person name="Grzebelus E."/>
            <person name="Grzebelus D."/>
            <person name="Ashrafi H."/>
            <person name="Zheng Z."/>
            <person name="Cheng S."/>
            <person name="Spooner D."/>
            <person name="Van Deynze A."/>
            <person name="Simon P."/>
        </authorList>
    </citation>
    <scope>NUCLEOTIDE SEQUENCE [LARGE SCALE GENOMIC DNA]</scope>
    <source>
        <tissue evidence="1">Leaf</tissue>
    </source>
</reference>
<name>A0A175YLU8_DAUCS</name>
<evidence type="ECO:0000313" key="3">
    <source>
        <dbReference type="Proteomes" id="UP000077755"/>
    </source>
</evidence>
<evidence type="ECO:0000313" key="1">
    <source>
        <dbReference type="EMBL" id="KZM84233.1"/>
    </source>
</evidence>
<keyword evidence="3" id="KW-1185">Reference proteome</keyword>
<dbReference type="Gramene" id="KZM84233">
    <property type="protein sequence ID" value="KZM84233"/>
    <property type="gene ID" value="DCAR_028220"/>
</dbReference>
<sequence length="131" mass="14853">MVRLLKASINSLDRFVLRQARGTSPEMVVKLSTRQPNLESWMKVLKAIASENGISLQVEEEFSMTIEVNISMKKESRGDNVQLSSSAQRIVEGRSAIPVISSDNIDFEDVFGDPPRRFHIMKQQDTVQMEQ</sequence>
<evidence type="ECO:0000313" key="2">
    <source>
        <dbReference type="EMBL" id="WOH11537.1"/>
    </source>
</evidence>
<gene>
    <name evidence="1" type="ORF">DCAR_028220</name>
    <name evidence="2" type="ORF">DCAR_0831024</name>
</gene>
<dbReference type="Proteomes" id="UP000077755">
    <property type="component" value="Chromosome 8"/>
</dbReference>